<gene>
    <name evidence="2" type="ORF">CALMAC_LOCUS12617</name>
</gene>
<dbReference type="OrthoDB" id="6150133at2759"/>
<reference evidence="2 3" key="1">
    <citation type="submission" date="2019-01" db="EMBL/GenBank/DDBJ databases">
        <authorList>
            <person name="Sayadi A."/>
        </authorList>
    </citation>
    <scope>NUCLEOTIDE SEQUENCE [LARGE SCALE GENOMIC DNA]</scope>
</reference>
<accession>A0A653CXP9</accession>
<evidence type="ECO:0000313" key="2">
    <source>
        <dbReference type="EMBL" id="VEN52520.1"/>
    </source>
</evidence>
<feature type="non-terminal residue" evidence="2">
    <location>
        <position position="173"/>
    </location>
</feature>
<organism evidence="2 3">
    <name type="scientific">Callosobruchus maculatus</name>
    <name type="common">Southern cowpea weevil</name>
    <name type="synonym">Pulse bruchid</name>
    <dbReference type="NCBI Taxonomy" id="64391"/>
    <lineage>
        <taxon>Eukaryota</taxon>
        <taxon>Metazoa</taxon>
        <taxon>Ecdysozoa</taxon>
        <taxon>Arthropoda</taxon>
        <taxon>Hexapoda</taxon>
        <taxon>Insecta</taxon>
        <taxon>Pterygota</taxon>
        <taxon>Neoptera</taxon>
        <taxon>Endopterygota</taxon>
        <taxon>Coleoptera</taxon>
        <taxon>Polyphaga</taxon>
        <taxon>Cucujiformia</taxon>
        <taxon>Chrysomeloidea</taxon>
        <taxon>Chrysomelidae</taxon>
        <taxon>Bruchinae</taxon>
        <taxon>Bruchini</taxon>
        <taxon>Callosobruchus</taxon>
    </lineage>
</organism>
<evidence type="ECO:0000313" key="3">
    <source>
        <dbReference type="Proteomes" id="UP000410492"/>
    </source>
</evidence>
<dbReference type="EMBL" id="CAACVG010009207">
    <property type="protein sequence ID" value="VEN52520.1"/>
    <property type="molecule type" value="Genomic_DNA"/>
</dbReference>
<evidence type="ECO:0000256" key="1">
    <source>
        <dbReference type="SAM" id="MobiDB-lite"/>
    </source>
</evidence>
<keyword evidence="3" id="KW-1185">Reference proteome</keyword>
<name>A0A653CXP9_CALMS</name>
<protein>
    <submittedName>
        <fullName evidence="2">Uncharacterized protein</fullName>
    </submittedName>
</protein>
<dbReference type="AlphaFoldDB" id="A0A653CXP9"/>
<feature type="region of interest" description="Disordered" evidence="1">
    <location>
        <begin position="92"/>
        <end position="112"/>
    </location>
</feature>
<sequence length="173" mass="20171">MGSNIVSLTDREYMQRLQEKLLQDYADSMNERIKNREGEELDRVKNLVLIGKIPIHQAPPEMSDHPVMLIEKYCNAVNAQKKSKIKVCKVKEPPYPDLDEAPNPDSKLSMDEDHELPPTHVKLCTAYEKFLGSMEDSEEPEQEEYIIDKEQLDVIRYEDPLLKQLRDCEVRLE</sequence>
<dbReference type="Proteomes" id="UP000410492">
    <property type="component" value="Unassembled WGS sequence"/>
</dbReference>
<proteinExistence type="predicted"/>